<dbReference type="InterPro" id="IPR001182">
    <property type="entry name" value="FtsW/RodA"/>
</dbReference>
<feature type="transmembrane region" description="Helical" evidence="6">
    <location>
        <begin position="132"/>
        <end position="151"/>
    </location>
</feature>
<dbReference type="PANTHER" id="PTHR30474">
    <property type="entry name" value="CELL CYCLE PROTEIN"/>
    <property type="match status" value="1"/>
</dbReference>
<feature type="transmembrane region" description="Helical" evidence="6">
    <location>
        <begin position="181"/>
        <end position="202"/>
    </location>
</feature>
<name>A0A172ZM97_9BACL</name>
<keyword evidence="8" id="KW-1185">Reference proteome</keyword>
<proteinExistence type="predicted"/>
<dbReference type="GO" id="GO:0032153">
    <property type="term" value="C:cell division site"/>
    <property type="evidence" value="ECO:0007669"/>
    <property type="project" value="TreeGrafter"/>
</dbReference>
<keyword evidence="5 6" id="KW-0472">Membrane</keyword>
<dbReference type="KEGG" id="pbv:AR543_22725"/>
<evidence type="ECO:0000256" key="1">
    <source>
        <dbReference type="ARBA" id="ARBA00004141"/>
    </source>
</evidence>
<sequence>MITKLKRIDWTLFTILLIMMAISLVVIYSATHSSSRFGGSTSKMAFYYLAGFIVFFVAAFVDYRLWIKYAKYIYIGGIALLLLVMIIGQTLNNAQGWLSIGGLSLQPAELFKLVLIISLSTLLAAKKKIKLLFWRDITPLLAVTFVPFALVMVQNDLGNALSYLIIMVALLWIGNIKYTQAIIFTTIAVAMVVVGIRSYVAYHDQIKTYLNDIKRDHWMERIDPWLMPDEATAKAIYHTRNAKLAIASGGLSGEGFMKGSSVQAERVPLTYSDSIFVVVAEEFGFVGAAVLLLLYFTLIHRLVLVSLECRERAGPYLIIGIVAMLLYQIFENIGMFIGLMPLTGITLPFISFGGTSLVMNMACMGLVMSIRIHNQLDTEEVSLEAGSRYTLN</sequence>
<dbReference type="GO" id="GO:0005886">
    <property type="term" value="C:plasma membrane"/>
    <property type="evidence" value="ECO:0007669"/>
    <property type="project" value="TreeGrafter"/>
</dbReference>
<feature type="transmembrane region" description="Helical" evidence="6">
    <location>
        <begin position="345"/>
        <end position="367"/>
    </location>
</feature>
<evidence type="ECO:0000256" key="4">
    <source>
        <dbReference type="ARBA" id="ARBA00022989"/>
    </source>
</evidence>
<protein>
    <submittedName>
        <fullName evidence="7">Cell cycle protein</fullName>
    </submittedName>
</protein>
<feature type="transmembrane region" description="Helical" evidence="6">
    <location>
        <begin position="316"/>
        <end position="339"/>
    </location>
</feature>
<feature type="transmembrane region" description="Helical" evidence="6">
    <location>
        <begin position="12"/>
        <end position="30"/>
    </location>
</feature>
<dbReference type="PANTHER" id="PTHR30474:SF1">
    <property type="entry name" value="PEPTIDOGLYCAN GLYCOSYLTRANSFERASE MRDB"/>
    <property type="match status" value="1"/>
</dbReference>
<gene>
    <name evidence="7" type="ORF">AR543_22725</name>
</gene>
<evidence type="ECO:0000256" key="5">
    <source>
        <dbReference type="ARBA" id="ARBA00023136"/>
    </source>
</evidence>
<dbReference type="GO" id="GO:0015648">
    <property type="term" value="F:lipid-linked peptidoglycan transporter activity"/>
    <property type="evidence" value="ECO:0007669"/>
    <property type="project" value="TreeGrafter"/>
</dbReference>
<keyword evidence="4 6" id="KW-1133">Transmembrane helix</keyword>
<dbReference type="OrthoDB" id="9812661at2"/>
<evidence type="ECO:0000313" key="8">
    <source>
        <dbReference type="Proteomes" id="UP000078148"/>
    </source>
</evidence>
<feature type="transmembrane region" description="Helical" evidence="6">
    <location>
        <begin position="103"/>
        <end position="125"/>
    </location>
</feature>
<dbReference type="GO" id="GO:0051301">
    <property type="term" value="P:cell division"/>
    <property type="evidence" value="ECO:0007669"/>
    <property type="project" value="InterPro"/>
</dbReference>
<organism evidence="7 8">
    <name type="scientific">Paenibacillus bovis</name>
    <dbReference type="NCBI Taxonomy" id="1616788"/>
    <lineage>
        <taxon>Bacteria</taxon>
        <taxon>Bacillati</taxon>
        <taxon>Bacillota</taxon>
        <taxon>Bacilli</taxon>
        <taxon>Bacillales</taxon>
        <taxon>Paenibacillaceae</taxon>
        <taxon>Paenibacillus</taxon>
    </lineage>
</organism>
<dbReference type="GO" id="GO:0008360">
    <property type="term" value="P:regulation of cell shape"/>
    <property type="evidence" value="ECO:0007669"/>
    <property type="project" value="UniProtKB-KW"/>
</dbReference>
<keyword evidence="3" id="KW-0133">Cell shape</keyword>
<accession>A0A172ZM97</accession>
<keyword evidence="2 6" id="KW-0812">Transmembrane</keyword>
<feature type="transmembrane region" description="Helical" evidence="6">
    <location>
        <begin position="72"/>
        <end position="91"/>
    </location>
</feature>
<feature type="transmembrane region" description="Helical" evidence="6">
    <location>
        <begin position="283"/>
        <end position="304"/>
    </location>
</feature>
<dbReference type="EMBL" id="CP013023">
    <property type="protein sequence ID" value="ANF98532.1"/>
    <property type="molecule type" value="Genomic_DNA"/>
</dbReference>
<evidence type="ECO:0000313" key="7">
    <source>
        <dbReference type="EMBL" id="ANF98532.1"/>
    </source>
</evidence>
<dbReference type="AlphaFoldDB" id="A0A172ZM97"/>
<evidence type="ECO:0000256" key="2">
    <source>
        <dbReference type="ARBA" id="ARBA00022692"/>
    </source>
</evidence>
<feature type="transmembrane region" description="Helical" evidence="6">
    <location>
        <begin position="45"/>
        <end position="65"/>
    </location>
</feature>
<evidence type="ECO:0000256" key="3">
    <source>
        <dbReference type="ARBA" id="ARBA00022960"/>
    </source>
</evidence>
<dbReference type="Proteomes" id="UP000078148">
    <property type="component" value="Chromosome"/>
</dbReference>
<reference evidence="7 8" key="2">
    <citation type="journal article" date="2016" name="Int. J. Syst. Evol. Microbiol.">
        <title>Paenibacillus bovis sp. nov., isolated from raw yak (Bos grunniens) milk.</title>
        <authorList>
            <person name="Gao C."/>
            <person name="Han J."/>
            <person name="Liu Z."/>
            <person name="Xu X."/>
            <person name="Hang F."/>
            <person name="Wu Z."/>
        </authorList>
    </citation>
    <scope>NUCLEOTIDE SEQUENCE [LARGE SCALE GENOMIC DNA]</scope>
    <source>
        <strain evidence="7 8">BD3526</strain>
    </source>
</reference>
<dbReference type="RefSeq" id="WP_060536562.1">
    <property type="nucleotide sequence ID" value="NZ_CP013023.1"/>
</dbReference>
<dbReference type="STRING" id="1616788.AR543_22725"/>
<feature type="transmembrane region" description="Helical" evidence="6">
    <location>
        <begin position="157"/>
        <end position="174"/>
    </location>
</feature>
<comment type="subcellular location">
    <subcellularLocation>
        <location evidence="1">Membrane</location>
        <topology evidence="1">Multi-pass membrane protein</topology>
    </subcellularLocation>
</comment>
<dbReference type="Pfam" id="PF01098">
    <property type="entry name" value="FTSW_RODA_SPOVE"/>
    <property type="match status" value="1"/>
</dbReference>
<evidence type="ECO:0000256" key="6">
    <source>
        <dbReference type="SAM" id="Phobius"/>
    </source>
</evidence>
<reference evidence="8" key="1">
    <citation type="submission" date="2015-10" db="EMBL/GenBank/DDBJ databases">
        <title>Genome of Paenibacillus bovis sp. nov.</title>
        <authorList>
            <person name="Wu Z."/>
            <person name="Gao C."/>
            <person name="Liu Z."/>
            <person name="Zheng H."/>
        </authorList>
    </citation>
    <scope>NUCLEOTIDE SEQUENCE [LARGE SCALE GENOMIC DNA]</scope>
    <source>
        <strain evidence="8">BD3526</strain>
    </source>
</reference>